<comment type="caution">
    <text evidence="2">The sequence shown here is derived from an EMBL/GenBank/DDBJ whole genome shotgun (WGS) entry which is preliminary data.</text>
</comment>
<protein>
    <recommendedName>
        <fullName evidence="1">HD/PDEase domain-containing protein</fullName>
    </recommendedName>
</protein>
<dbReference type="SUPFAM" id="SSF109604">
    <property type="entry name" value="HD-domain/PDEase-like"/>
    <property type="match status" value="1"/>
</dbReference>
<reference evidence="2" key="1">
    <citation type="journal article" date="2015" name="Nature">
        <title>Complex archaea that bridge the gap between prokaryotes and eukaryotes.</title>
        <authorList>
            <person name="Spang A."/>
            <person name="Saw J.H."/>
            <person name="Jorgensen S.L."/>
            <person name="Zaremba-Niedzwiedzka K."/>
            <person name="Martijn J."/>
            <person name="Lind A.E."/>
            <person name="van Eijk R."/>
            <person name="Schleper C."/>
            <person name="Guy L."/>
            <person name="Ettema T.J."/>
        </authorList>
    </citation>
    <scope>NUCLEOTIDE SEQUENCE</scope>
</reference>
<dbReference type="InterPro" id="IPR006674">
    <property type="entry name" value="HD_domain"/>
</dbReference>
<dbReference type="Pfam" id="PF19276">
    <property type="entry name" value="HD_assoc_2"/>
    <property type="match status" value="1"/>
</dbReference>
<dbReference type="GO" id="GO:0006203">
    <property type="term" value="P:dGTP catabolic process"/>
    <property type="evidence" value="ECO:0007669"/>
    <property type="project" value="TreeGrafter"/>
</dbReference>
<dbReference type="Pfam" id="PF01966">
    <property type="entry name" value="HD"/>
    <property type="match status" value="1"/>
</dbReference>
<dbReference type="CDD" id="cd00077">
    <property type="entry name" value="HDc"/>
    <property type="match status" value="1"/>
</dbReference>
<dbReference type="EMBL" id="LAZR01002567">
    <property type="protein sequence ID" value="KKN28407.1"/>
    <property type="molecule type" value="Genomic_DNA"/>
</dbReference>
<name>A0A0F9PUI4_9ZZZZ</name>
<evidence type="ECO:0000259" key="1">
    <source>
        <dbReference type="SMART" id="SM00471"/>
    </source>
</evidence>
<feature type="domain" description="HD/PDEase" evidence="1">
    <location>
        <begin position="45"/>
        <end position="203"/>
    </location>
</feature>
<dbReference type="PANTHER" id="PTHR11373:SF4">
    <property type="entry name" value="DEOXYNUCLEOSIDE TRIPHOSPHATE TRIPHOSPHOHYDROLASE SAMHD1"/>
    <property type="match status" value="1"/>
</dbReference>
<dbReference type="PANTHER" id="PTHR11373">
    <property type="entry name" value="DEOXYNUCLEOSIDE TRIPHOSPHATE TRIPHOSPHOHYDROLASE"/>
    <property type="match status" value="1"/>
</dbReference>
<organism evidence="2">
    <name type="scientific">marine sediment metagenome</name>
    <dbReference type="NCBI Taxonomy" id="412755"/>
    <lineage>
        <taxon>unclassified sequences</taxon>
        <taxon>metagenomes</taxon>
        <taxon>ecological metagenomes</taxon>
    </lineage>
</organism>
<gene>
    <name evidence="2" type="ORF">LCGC14_0854620</name>
</gene>
<proteinExistence type="predicted"/>
<dbReference type="SMART" id="SM00471">
    <property type="entry name" value="HDc"/>
    <property type="match status" value="1"/>
</dbReference>
<accession>A0A0F9PUI4</accession>
<dbReference type="InterPro" id="IPR050135">
    <property type="entry name" value="dGTPase-like"/>
</dbReference>
<sequence length="435" mass="51397">MKIIRDLVHGYVSFNEMDNSFIDTPLFQRLKRIKQITAHAVYPNANHSRFEHSLGVMHLGLLVYERLIQQSVYHDTEQLKNTVKYACLLHDIGHAPFSHALEGFFDVEKCKTKLMPYNLSFIDNNIAPAPHELMSCVVALENFNEKFNSLNIDKDLFCRMILGIEYEDTNPNSNKNPLIHLLNSHIDVDKLDYLMRDSIMTDVKGLISIDKERIIFSYMAFNKKLLLSSKALSVISNLVYGRNAMYMWVYNHHVVSYYTSLIRRYMNYLIEIEPELKEQYFSFESINSKLRDDHDIVNLFKSKREQDDRTKNLCKQIFDREYMKSIWKTQYEFQQKIGTQMQRDKVILSAKSNLEEKIIDSLSLAPDDLYVILAKFKPFNPMDTEHIYIYFDDHNIPRFSDLFESNINSIMIKELPYIFIKESLKDRVLNYLQSF</sequence>
<dbReference type="AlphaFoldDB" id="A0A0F9PUI4"/>
<dbReference type="Gene3D" id="1.10.3210.10">
    <property type="entry name" value="Hypothetical protein af1432"/>
    <property type="match status" value="1"/>
</dbReference>
<dbReference type="InterPro" id="IPR045509">
    <property type="entry name" value="HD_assoc_2"/>
</dbReference>
<dbReference type="InterPro" id="IPR003607">
    <property type="entry name" value="HD/PDEase_dom"/>
</dbReference>
<dbReference type="GO" id="GO:0008832">
    <property type="term" value="F:dGTPase activity"/>
    <property type="evidence" value="ECO:0007669"/>
    <property type="project" value="TreeGrafter"/>
</dbReference>
<evidence type="ECO:0000313" key="2">
    <source>
        <dbReference type="EMBL" id="KKN28407.1"/>
    </source>
</evidence>